<dbReference type="SUPFAM" id="SSF53474">
    <property type="entry name" value="alpha/beta-Hydrolases"/>
    <property type="match status" value="1"/>
</dbReference>
<reference evidence="6 7" key="1">
    <citation type="journal article" date="2018" name="Nat. Biotechnol.">
        <title>A standardized bacterial taxonomy based on genome phylogeny substantially revises the tree of life.</title>
        <authorList>
            <person name="Parks D.H."/>
            <person name="Chuvochina M."/>
            <person name="Waite D.W."/>
            <person name="Rinke C."/>
            <person name="Skarshewski A."/>
            <person name="Chaumeil P.A."/>
            <person name="Hugenholtz P."/>
        </authorList>
    </citation>
    <scope>NUCLEOTIDE SEQUENCE [LARGE SCALE GENOMIC DNA]</scope>
    <source>
        <strain evidence="6">UBA9359</strain>
    </source>
</reference>
<name>A0A3D5J633_9FLAO</name>
<evidence type="ECO:0000259" key="5">
    <source>
        <dbReference type="Pfam" id="PF22244"/>
    </source>
</evidence>
<comment type="caution">
    <text evidence="6">The sequence shown here is derived from an EMBL/GenBank/DDBJ whole genome shotgun (WGS) entry which is preliminary data.</text>
</comment>
<dbReference type="InterPro" id="IPR054579">
    <property type="entry name" value="GCE-like_dom"/>
</dbReference>
<dbReference type="Pfam" id="PF22244">
    <property type="entry name" value="GCE_fung"/>
    <property type="match status" value="1"/>
</dbReference>
<sequence>MSKLRSVSDIFILSIFLLSLCAEAQDGKSSQDSIHKLNYQHFMQMKHQLGITAKNRQGPSGDPTDPNAANFDESKVRSYVLPEVLVSNEGKQINTSREWWEIRRPEIVEDFETSIYGHLPDHIPDVKWNIVSKKDTLINSYPVSELLLEGLVDNSAYPAVEVKIELLVGIPKSAKKAVPLVMEFGFIKSPFMRANDEPDSYFFSSYEPKWKQQLLSQNMGYAILVPSSIQADNGAGLTSGIIGLVNHGKQRKPDEWGVLRAWAWGASRAIDYFETNPKIDENRIAVEGVSRYGKAAIVSMAFDQRISLGFFGSAGAGGTSLLRRNFGEQVENLASPDEYHWFCGNFIKYASVMETQDLPVDAHQLIALCAPRPVFISAGSHLIEGQWIDAKGMFLSGVYATPVYELLGKKGLETSGFPKMGTALVDGEIAFRQHAGGHSTGPNWSTWIAWASKYWQF</sequence>
<keyword evidence="1" id="KW-0719">Serine esterase</keyword>
<proteinExistence type="predicted"/>
<evidence type="ECO:0000256" key="2">
    <source>
        <dbReference type="ARBA" id="ARBA00022729"/>
    </source>
</evidence>
<feature type="domain" description="4-O-methyl-glucuronoyl methylesterase-like" evidence="5">
    <location>
        <begin position="255"/>
        <end position="408"/>
    </location>
</feature>
<protein>
    <submittedName>
        <fullName evidence="6">Acetylxylan esterase</fullName>
    </submittedName>
</protein>
<evidence type="ECO:0000256" key="1">
    <source>
        <dbReference type="ARBA" id="ARBA00022487"/>
    </source>
</evidence>
<dbReference type="InterPro" id="IPR029058">
    <property type="entry name" value="AB_hydrolase_fold"/>
</dbReference>
<feature type="signal peptide" evidence="4">
    <location>
        <begin position="1"/>
        <end position="24"/>
    </location>
</feature>
<keyword evidence="2 4" id="KW-0732">Signal</keyword>
<evidence type="ECO:0000313" key="7">
    <source>
        <dbReference type="Proteomes" id="UP000264330"/>
    </source>
</evidence>
<dbReference type="Proteomes" id="UP000264330">
    <property type="component" value="Unassembled WGS sequence"/>
</dbReference>
<dbReference type="RefSeq" id="WP_228252268.1">
    <property type="nucleotide sequence ID" value="NZ_CAJXAW010000049.1"/>
</dbReference>
<evidence type="ECO:0000313" key="6">
    <source>
        <dbReference type="EMBL" id="HCV83168.1"/>
    </source>
</evidence>
<keyword evidence="3" id="KW-0378">Hydrolase</keyword>
<dbReference type="Gene3D" id="3.40.50.1820">
    <property type="entry name" value="alpha/beta hydrolase"/>
    <property type="match status" value="1"/>
</dbReference>
<dbReference type="EMBL" id="DPMF01000435">
    <property type="protein sequence ID" value="HCV83168.1"/>
    <property type="molecule type" value="Genomic_DNA"/>
</dbReference>
<evidence type="ECO:0000256" key="3">
    <source>
        <dbReference type="ARBA" id="ARBA00022801"/>
    </source>
</evidence>
<dbReference type="AlphaFoldDB" id="A0A3D5J633"/>
<feature type="chain" id="PRO_5017812984" evidence="4">
    <location>
        <begin position="25"/>
        <end position="457"/>
    </location>
</feature>
<evidence type="ECO:0000256" key="4">
    <source>
        <dbReference type="SAM" id="SignalP"/>
    </source>
</evidence>
<gene>
    <name evidence="6" type="ORF">DGQ38_19190</name>
</gene>
<dbReference type="GO" id="GO:0052689">
    <property type="term" value="F:carboxylic ester hydrolase activity"/>
    <property type="evidence" value="ECO:0007669"/>
    <property type="project" value="UniProtKB-KW"/>
</dbReference>
<accession>A0A3D5J633</accession>
<organism evidence="6 7">
    <name type="scientific">Zunongwangia profunda</name>
    <dbReference type="NCBI Taxonomy" id="398743"/>
    <lineage>
        <taxon>Bacteria</taxon>
        <taxon>Pseudomonadati</taxon>
        <taxon>Bacteroidota</taxon>
        <taxon>Flavobacteriia</taxon>
        <taxon>Flavobacteriales</taxon>
        <taxon>Flavobacteriaceae</taxon>
        <taxon>Zunongwangia</taxon>
    </lineage>
</organism>